<accession>A0A347WHV6</accession>
<dbReference type="Gene3D" id="2.40.128.690">
    <property type="entry name" value="YycH protein, domain 3-like"/>
    <property type="match status" value="1"/>
</dbReference>
<evidence type="ECO:0000313" key="2">
    <source>
        <dbReference type="EMBL" id="AXY24663.1"/>
    </source>
</evidence>
<dbReference type="EMBL" id="CP023434">
    <property type="protein sequence ID" value="AXY24663.1"/>
    <property type="molecule type" value="Genomic_DNA"/>
</dbReference>
<gene>
    <name evidence="2" type="ORF">CL176_00700</name>
</gene>
<dbReference type="KEGG" id="abae:CL176_00700"/>
<dbReference type="InterPro" id="IPR018604">
    <property type="entry name" value="YycI-like"/>
</dbReference>
<evidence type="ECO:0000259" key="1">
    <source>
        <dbReference type="Pfam" id="PF09648"/>
    </source>
</evidence>
<dbReference type="Pfam" id="PF09648">
    <property type="entry name" value="YycI"/>
    <property type="match status" value="1"/>
</dbReference>
<evidence type="ECO:0000313" key="3">
    <source>
        <dbReference type="Proteomes" id="UP000263232"/>
    </source>
</evidence>
<protein>
    <recommendedName>
        <fullName evidence="1">Regulatory protein YycH-like domain-containing protein</fullName>
    </recommendedName>
</protein>
<name>A0A347WHV6_9LACT</name>
<dbReference type="RefSeq" id="WP_118989587.1">
    <property type="nucleotide sequence ID" value="NZ_CP023434.1"/>
</dbReference>
<organism evidence="2 3">
    <name type="scientific">Suicoccus acidiformans</name>
    <dbReference type="NCBI Taxonomy" id="2036206"/>
    <lineage>
        <taxon>Bacteria</taxon>
        <taxon>Bacillati</taxon>
        <taxon>Bacillota</taxon>
        <taxon>Bacilli</taxon>
        <taxon>Lactobacillales</taxon>
        <taxon>Aerococcaceae</taxon>
        <taxon>Suicoccus</taxon>
    </lineage>
</organism>
<dbReference type="Proteomes" id="UP000263232">
    <property type="component" value="Chromosome"/>
</dbReference>
<sequence>MDFKRIQLLLLIFFLVFDIYLFQMLLARSEVNSQVTTQIETTIEEDLSARNIRYEELSKETTTLPLVKANSSDLLVENLSQLEGQNASINDRGELISTFNEAIPLNIGLDRTTETLNEDQIEQLRANFLSQPSYFIEGTAYDSFRYLPDERIISIRMNAYEGRMIADGSAELRLILDENYNLIQYIQTYQDHIQPLSTERNIISERMALEIINQRADTTIPDNSTITRMRQCYYRSSNLEDFDIYSPAWGIIYRSEDGQSGTVYIDATRGTLIEHRKMDLNI</sequence>
<dbReference type="AlphaFoldDB" id="A0A347WHV6"/>
<feature type="domain" description="Regulatory protein YycH-like" evidence="1">
    <location>
        <begin position="33"/>
        <end position="267"/>
    </location>
</feature>
<proteinExistence type="predicted"/>
<dbReference type="GO" id="GO:0016020">
    <property type="term" value="C:membrane"/>
    <property type="evidence" value="ECO:0007669"/>
    <property type="project" value="InterPro"/>
</dbReference>
<reference evidence="2 3" key="1">
    <citation type="submission" date="2017-09" db="EMBL/GenBank/DDBJ databases">
        <title>Complete genome sequence of Oxytococcus suis strain ZY16052.</title>
        <authorList>
            <person name="Li F."/>
        </authorList>
    </citation>
    <scope>NUCLEOTIDE SEQUENCE [LARGE SCALE GENOMIC DNA]</scope>
    <source>
        <strain evidence="2 3">ZY16052</strain>
    </source>
</reference>
<dbReference type="OrthoDB" id="2139096at2"/>
<keyword evidence="3" id="KW-1185">Reference proteome</keyword>